<dbReference type="Gene3D" id="3.90.230.10">
    <property type="entry name" value="Creatinase/methionine aminopeptidase superfamily"/>
    <property type="match status" value="1"/>
</dbReference>
<dbReference type="InterPro" id="IPR000994">
    <property type="entry name" value="Pept_M24"/>
</dbReference>
<dbReference type="InterPro" id="IPR000587">
    <property type="entry name" value="Creatinase_N"/>
</dbReference>
<dbReference type="SUPFAM" id="SSF53092">
    <property type="entry name" value="Creatinase/prolidase N-terminal domain"/>
    <property type="match status" value="1"/>
</dbReference>
<dbReference type="InterPro" id="IPR029149">
    <property type="entry name" value="Creatin/AminoP/Spt16_N"/>
</dbReference>
<comment type="similarity">
    <text evidence="3">Belongs to the peptidase M24B family.</text>
</comment>
<dbReference type="InterPro" id="IPR001131">
    <property type="entry name" value="Peptidase_M24B_aminopep-P_CS"/>
</dbReference>
<dbReference type="Proteomes" id="UP001284601">
    <property type="component" value="Unassembled WGS sequence"/>
</dbReference>
<protein>
    <submittedName>
        <fullName evidence="6">Xaa-Pro peptidase family protein</fullName>
    </submittedName>
</protein>
<dbReference type="CDD" id="cd01092">
    <property type="entry name" value="APP-like"/>
    <property type="match status" value="1"/>
</dbReference>
<dbReference type="PANTHER" id="PTHR46112">
    <property type="entry name" value="AMINOPEPTIDASE"/>
    <property type="match status" value="1"/>
</dbReference>
<reference evidence="7" key="1">
    <citation type="submission" date="2023-07" db="EMBL/GenBank/DDBJ databases">
        <title>Conexibacter stalactiti sp. nov., isolated from stalactites in a lava cave and emended description of the genus Conexibacter.</title>
        <authorList>
            <person name="Lee S.D."/>
        </authorList>
    </citation>
    <scope>NUCLEOTIDE SEQUENCE [LARGE SCALE GENOMIC DNA]</scope>
    <source>
        <strain evidence="7">KCTC 39840</strain>
    </source>
</reference>
<accession>A0ABU4HRK1</accession>
<organism evidence="6 7">
    <name type="scientific">Conexibacter stalactiti</name>
    <dbReference type="NCBI Taxonomy" id="1940611"/>
    <lineage>
        <taxon>Bacteria</taxon>
        <taxon>Bacillati</taxon>
        <taxon>Actinomycetota</taxon>
        <taxon>Thermoleophilia</taxon>
        <taxon>Solirubrobacterales</taxon>
        <taxon>Conexibacteraceae</taxon>
        <taxon>Conexibacter</taxon>
    </lineage>
</organism>
<evidence type="ECO:0000256" key="2">
    <source>
        <dbReference type="ARBA" id="ARBA00022801"/>
    </source>
</evidence>
<sequence length="364" mass="38749">MSDTITADGAARADRLASLLPGRELDALLVTNLVNVRYLTGYTGSNGLAVVGSDLRRFVTDFRYETQAQEQVHGYERVIGETDLLDQVLPGLPDGEVRLGFDDQQVSVRTHKRLRELLPARVELVPAGGLVEELRLVKDQHEIERIRAAAILADSALTQVLRGGLIGRREREVALALEHEMQRLGAQKASFDTIVAHAGHGALPHASPRDVPIAAGSLVVIDWGAELDGYCSDCTRTYAAGEVDQRAQEIYELVLEAQLAGLAAIRPGVSGREADAAARDVIVAGGHGDAFGHSLGHGVGIEVHEAPRLSRASTAVLAAGNVVTDEPGIYLPGVLGVRIEDLVVVTEDGCDVLSTLPKQLTVVG</sequence>
<keyword evidence="2" id="KW-0378">Hydrolase</keyword>
<dbReference type="Pfam" id="PF01321">
    <property type="entry name" value="Creatinase_N"/>
    <property type="match status" value="1"/>
</dbReference>
<keyword evidence="1 3" id="KW-0479">Metal-binding</keyword>
<dbReference type="InterPro" id="IPR036005">
    <property type="entry name" value="Creatinase/aminopeptidase-like"/>
</dbReference>
<dbReference type="Pfam" id="PF00557">
    <property type="entry name" value="Peptidase_M24"/>
    <property type="match status" value="1"/>
</dbReference>
<dbReference type="SUPFAM" id="SSF55920">
    <property type="entry name" value="Creatinase/aminopeptidase"/>
    <property type="match status" value="1"/>
</dbReference>
<evidence type="ECO:0000313" key="7">
    <source>
        <dbReference type="Proteomes" id="UP001284601"/>
    </source>
</evidence>
<dbReference type="PROSITE" id="PS00491">
    <property type="entry name" value="PROLINE_PEPTIDASE"/>
    <property type="match status" value="1"/>
</dbReference>
<feature type="domain" description="Creatinase N-terminal" evidence="5">
    <location>
        <begin position="12"/>
        <end position="137"/>
    </location>
</feature>
<proteinExistence type="inferred from homology"/>
<comment type="caution">
    <text evidence="6">The sequence shown here is derived from an EMBL/GenBank/DDBJ whole genome shotgun (WGS) entry which is preliminary data.</text>
</comment>
<gene>
    <name evidence="6" type="ORF">R7226_10050</name>
</gene>
<dbReference type="EMBL" id="JAWSTH010000020">
    <property type="protein sequence ID" value="MDW5594679.1"/>
    <property type="molecule type" value="Genomic_DNA"/>
</dbReference>
<evidence type="ECO:0000259" key="5">
    <source>
        <dbReference type="Pfam" id="PF01321"/>
    </source>
</evidence>
<evidence type="ECO:0000259" key="4">
    <source>
        <dbReference type="Pfam" id="PF00557"/>
    </source>
</evidence>
<dbReference type="PANTHER" id="PTHR46112:SF3">
    <property type="entry name" value="AMINOPEPTIDASE YPDF"/>
    <property type="match status" value="1"/>
</dbReference>
<evidence type="ECO:0000313" key="6">
    <source>
        <dbReference type="EMBL" id="MDW5594679.1"/>
    </source>
</evidence>
<dbReference type="InterPro" id="IPR050659">
    <property type="entry name" value="Peptidase_M24B"/>
</dbReference>
<evidence type="ECO:0000256" key="3">
    <source>
        <dbReference type="RuleBase" id="RU000590"/>
    </source>
</evidence>
<dbReference type="Gene3D" id="3.40.350.10">
    <property type="entry name" value="Creatinase/prolidase N-terminal domain"/>
    <property type="match status" value="1"/>
</dbReference>
<name>A0ABU4HRK1_9ACTN</name>
<keyword evidence="7" id="KW-1185">Reference proteome</keyword>
<dbReference type="RefSeq" id="WP_318596973.1">
    <property type="nucleotide sequence ID" value="NZ_JAWSTH010000020.1"/>
</dbReference>
<evidence type="ECO:0000256" key="1">
    <source>
        <dbReference type="ARBA" id="ARBA00022723"/>
    </source>
</evidence>
<feature type="domain" description="Peptidase M24" evidence="4">
    <location>
        <begin position="144"/>
        <end position="347"/>
    </location>
</feature>